<dbReference type="GO" id="GO:0006412">
    <property type="term" value="P:translation"/>
    <property type="evidence" value="ECO:0007669"/>
    <property type="project" value="InterPro"/>
</dbReference>
<protein>
    <recommendedName>
        <fullName evidence="4">50S ribosomal protein L15</fullName>
    </recommendedName>
</protein>
<gene>
    <name evidence="6" type="ordered locus">CRP_140</name>
</gene>
<accession>Q05FK0</accession>
<dbReference type="PANTHER" id="PTHR12934:SF11">
    <property type="entry name" value="LARGE RIBOSOMAL SUBUNIT PROTEIN UL15M"/>
    <property type="match status" value="1"/>
</dbReference>
<dbReference type="InterPro" id="IPR005749">
    <property type="entry name" value="Ribosomal_uL15_bac-type"/>
</dbReference>
<dbReference type="GO" id="GO:0003735">
    <property type="term" value="F:structural constituent of ribosome"/>
    <property type="evidence" value="ECO:0007669"/>
    <property type="project" value="InterPro"/>
</dbReference>
<evidence type="ECO:0000313" key="7">
    <source>
        <dbReference type="Proteomes" id="UP000000777"/>
    </source>
</evidence>
<organism evidence="6 7">
    <name type="scientific">Carsonella ruddii (strain PV)</name>
    <dbReference type="NCBI Taxonomy" id="387662"/>
    <lineage>
        <taxon>Bacteria</taxon>
        <taxon>Pseudomonadati</taxon>
        <taxon>Pseudomonadota</taxon>
        <taxon>Gammaproteobacteria</taxon>
        <taxon>Oceanospirillales</taxon>
        <taxon>Halomonadaceae</taxon>
        <taxon>Zymobacter group</taxon>
        <taxon>Candidatus Carsonella</taxon>
    </lineage>
</organism>
<evidence type="ECO:0000313" key="6">
    <source>
        <dbReference type="EMBL" id="BAF35171.1"/>
    </source>
</evidence>
<sequence length="78" mass="8929">MILILNKFNKKKKRIGRGLSSGKGKTCGKGHKGQKTRSGYNIPTLFEGGQTNFIKCKPKINFKKKIKKKNYKKFNKII</sequence>
<dbReference type="AlphaFoldDB" id="Q05FK0"/>
<dbReference type="STRING" id="387662.CRP_140"/>
<dbReference type="GO" id="GO:0015934">
    <property type="term" value="C:large ribosomal subunit"/>
    <property type="evidence" value="ECO:0007669"/>
    <property type="project" value="InterPro"/>
</dbReference>
<evidence type="ECO:0000256" key="1">
    <source>
        <dbReference type="ARBA" id="ARBA00007320"/>
    </source>
</evidence>
<comment type="similarity">
    <text evidence="1">Belongs to the universal ribosomal protein uL15 family.</text>
</comment>
<reference evidence="6 7" key="1">
    <citation type="journal article" date="2006" name="Science">
        <title>The 160-kilobase genome of the bacterial endosymbiont Carsonella.</title>
        <authorList>
            <person name="Nakabachi A."/>
            <person name="Yamashita A."/>
            <person name="Toh H."/>
            <person name="Ishikawa H."/>
            <person name="Dunbar H."/>
            <person name="Moran N."/>
            <person name="Hattori M."/>
        </authorList>
    </citation>
    <scope>NUCLEOTIDE SEQUENCE [LARGE SCALE GENOMIC DNA]</scope>
    <source>
        <strain evidence="6 7">PV</strain>
    </source>
</reference>
<name>Q05FK0_CARRP</name>
<feature type="compositionally biased region" description="Basic residues" evidence="5">
    <location>
        <begin position="26"/>
        <end position="35"/>
    </location>
</feature>
<dbReference type="RefSeq" id="WP_011672363.1">
    <property type="nucleotide sequence ID" value="NC_008512.1"/>
</dbReference>
<dbReference type="SUPFAM" id="SSF52080">
    <property type="entry name" value="Ribosomal proteins L15p and L18e"/>
    <property type="match status" value="1"/>
</dbReference>
<evidence type="ECO:0000256" key="4">
    <source>
        <dbReference type="ARBA" id="ARBA00035497"/>
    </source>
</evidence>
<dbReference type="Proteomes" id="UP000000777">
    <property type="component" value="Chromosome"/>
</dbReference>
<dbReference type="KEGG" id="crp:CRP_140"/>
<evidence type="ECO:0000256" key="2">
    <source>
        <dbReference type="ARBA" id="ARBA00022980"/>
    </source>
</evidence>
<keyword evidence="2 6" id="KW-0689">Ribosomal protein</keyword>
<proteinExistence type="inferred from homology"/>
<evidence type="ECO:0000256" key="3">
    <source>
        <dbReference type="ARBA" id="ARBA00023274"/>
    </source>
</evidence>
<keyword evidence="3" id="KW-0687">Ribonucleoprotein</keyword>
<dbReference type="HOGENOM" id="CLU_055188_6_1_6"/>
<dbReference type="InterPro" id="IPR036227">
    <property type="entry name" value="Ribosomal_uL15/eL18_sf"/>
</dbReference>
<feature type="region of interest" description="Disordered" evidence="5">
    <location>
        <begin position="14"/>
        <end position="41"/>
    </location>
</feature>
<dbReference type="EMBL" id="AP009180">
    <property type="protein sequence ID" value="BAF35171.1"/>
    <property type="molecule type" value="Genomic_DNA"/>
</dbReference>
<dbReference type="PANTHER" id="PTHR12934">
    <property type="entry name" value="50S RIBOSOMAL PROTEIN L15"/>
    <property type="match status" value="1"/>
</dbReference>
<evidence type="ECO:0000256" key="5">
    <source>
        <dbReference type="SAM" id="MobiDB-lite"/>
    </source>
</evidence>